<evidence type="ECO:0000256" key="6">
    <source>
        <dbReference type="ARBA" id="ARBA00022806"/>
    </source>
</evidence>
<name>A0A0B0HCV7_SOVGS</name>
<comment type="catalytic activity">
    <reaction evidence="12">
        <text>Couples ATP hydrolysis with the unwinding of duplex DNA by translocating in the 3'-5' direction.</text>
        <dbReference type="EC" id="5.6.2.4"/>
    </reaction>
</comment>
<dbReference type="OrthoDB" id="9759544at2"/>
<evidence type="ECO:0000313" key="17">
    <source>
        <dbReference type="Proteomes" id="UP000030856"/>
    </source>
</evidence>
<feature type="binding site" evidence="12">
    <location>
        <position position="463"/>
    </location>
    <ligand>
        <name>Zn(2+)</name>
        <dbReference type="ChEBI" id="CHEBI:29105"/>
        <label>2</label>
    </ligand>
</feature>
<evidence type="ECO:0000313" key="16">
    <source>
        <dbReference type="EMBL" id="OOY35503.1"/>
    </source>
</evidence>
<dbReference type="PROSITE" id="PS51192">
    <property type="entry name" value="HELICASE_ATP_BIND_1"/>
    <property type="match status" value="1"/>
</dbReference>
<dbReference type="GO" id="GO:0008270">
    <property type="term" value="F:zinc ion binding"/>
    <property type="evidence" value="ECO:0007669"/>
    <property type="project" value="UniProtKB-UniRule"/>
</dbReference>
<evidence type="ECO:0000256" key="9">
    <source>
        <dbReference type="ARBA" id="ARBA00023125"/>
    </source>
</evidence>
<dbReference type="STRING" id="2340.JV46_16810"/>
<comment type="cofactor">
    <cofactor evidence="12">
        <name>Zn(2+)</name>
        <dbReference type="ChEBI" id="CHEBI:29105"/>
    </cofactor>
    <text evidence="12">Binds 2 zinc ions per subunit.</text>
</comment>
<dbReference type="GO" id="GO:0006302">
    <property type="term" value="P:double-strand break repair"/>
    <property type="evidence" value="ECO:0007669"/>
    <property type="project" value="InterPro"/>
</dbReference>
<feature type="binding site" evidence="12">
    <location>
        <position position="436"/>
    </location>
    <ligand>
        <name>Zn(2+)</name>
        <dbReference type="ChEBI" id="CHEBI:29105"/>
        <label>1</label>
    </ligand>
</feature>
<dbReference type="InterPro" id="IPR040498">
    <property type="entry name" value="PriA_CRR"/>
</dbReference>
<dbReference type="FunFam" id="3.40.1440.60:FF:000001">
    <property type="entry name" value="Primosomal protein N"/>
    <property type="match status" value="1"/>
</dbReference>
<organism evidence="15 17">
    <name type="scientific">Solemya velum gill symbiont</name>
    <dbReference type="NCBI Taxonomy" id="2340"/>
    <lineage>
        <taxon>Bacteria</taxon>
        <taxon>Pseudomonadati</taxon>
        <taxon>Pseudomonadota</taxon>
        <taxon>Gammaproteobacteria</taxon>
        <taxon>sulfur-oxidizing symbionts</taxon>
    </lineage>
</organism>
<dbReference type="CDD" id="cd17929">
    <property type="entry name" value="DEXHc_priA"/>
    <property type="match status" value="1"/>
</dbReference>
<dbReference type="Pfam" id="PF17764">
    <property type="entry name" value="PriA_3primeBD"/>
    <property type="match status" value="1"/>
</dbReference>
<dbReference type="PANTHER" id="PTHR30580:SF0">
    <property type="entry name" value="PRIMOSOMAL PROTEIN N"/>
    <property type="match status" value="1"/>
</dbReference>
<dbReference type="GO" id="GO:0005524">
    <property type="term" value="F:ATP binding"/>
    <property type="evidence" value="ECO:0007669"/>
    <property type="project" value="UniProtKB-UniRule"/>
</dbReference>
<dbReference type="HAMAP" id="MF_00983">
    <property type="entry name" value="PriA"/>
    <property type="match status" value="1"/>
</dbReference>
<reference evidence="16 18" key="2">
    <citation type="submission" date="2016-11" db="EMBL/GenBank/DDBJ databases">
        <title>Mixed transmission modes and dynamic genome evolution in an obligate animal-bacterial symbiosis.</title>
        <authorList>
            <person name="Russell S.L."/>
            <person name="Corbett-Detig R.B."/>
            <person name="Cavanaugh C.M."/>
        </authorList>
    </citation>
    <scope>NUCLEOTIDE SEQUENCE [LARGE SCALE GENOMIC DNA]</scope>
    <source>
        <strain evidence="16">MA-KB16</strain>
    </source>
</reference>
<dbReference type="CDD" id="cd18804">
    <property type="entry name" value="SF2_C_priA"/>
    <property type="match status" value="1"/>
</dbReference>
<dbReference type="InterPro" id="IPR001650">
    <property type="entry name" value="Helicase_C-like"/>
</dbReference>
<evidence type="ECO:0000256" key="3">
    <source>
        <dbReference type="ARBA" id="ARBA00022723"/>
    </source>
</evidence>
<evidence type="ECO:0000256" key="7">
    <source>
        <dbReference type="ARBA" id="ARBA00022833"/>
    </source>
</evidence>
<dbReference type="InterPro" id="IPR011545">
    <property type="entry name" value="DEAD/DEAH_box_helicase_dom"/>
</dbReference>
<evidence type="ECO:0000259" key="14">
    <source>
        <dbReference type="PROSITE" id="PS51194"/>
    </source>
</evidence>
<dbReference type="GO" id="GO:1990077">
    <property type="term" value="C:primosome complex"/>
    <property type="evidence" value="ECO:0007669"/>
    <property type="project" value="UniProtKB-UniRule"/>
</dbReference>
<dbReference type="GO" id="GO:0043138">
    <property type="term" value="F:3'-5' DNA helicase activity"/>
    <property type="evidence" value="ECO:0007669"/>
    <property type="project" value="UniProtKB-EC"/>
</dbReference>
<dbReference type="InterPro" id="IPR042115">
    <property type="entry name" value="PriA_3primeBD_sf"/>
</dbReference>
<dbReference type="Proteomes" id="UP000030856">
    <property type="component" value="Unassembled WGS sequence"/>
</dbReference>
<feature type="binding site" evidence="12">
    <location>
        <position position="448"/>
    </location>
    <ligand>
        <name>Zn(2+)</name>
        <dbReference type="ChEBI" id="CHEBI:29105"/>
        <label>2</label>
    </ligand>
</feature>
<comment type="similarity">
    <text evidence="12">Belongs to the helicase family. PriA subfamily.</text>
</comment>
<dbReference type="GO" id="GO:0006310">
    <property type="term" value="P:DNA recombination"/>
    <property type="evidence" value="ECO:0007669"/>
    <property type="project" value="InterPro"/>
</dbReference>
<feature type="binding site" evidence="12">
    <location>
        <position position="439"/>
    </location>
    <ligand>
        <name>Zn(2+)</name>
        <dbReference type="ChEBI" id="CHEBI:29105"/>
        <label>1</label>
    </ligand>
</feature>
<evidence type="ECO:0000256" key="11">
    <source>
        <dbReference type="ARBA" id="ARBA00048988"/>
    </source>
</evidence>
<evidence type="ECO:0000256" key="4">
    <source>
        <dbReference type="ARBA" id="ARBA00022741"/>
    </source>
</evidence>
<dbReference type="NCBIfam" id="TIGR00595">
    <property type="entry name" value="priA"/>
    <property type="match status" value="1"/>
</dbReference>
<dbReference type="GO" id="GO:0003677">
    <property type="term" value="F:DNA binding"/>
    <property type="evidence" value="ECO:0007669"/>
    <property type="project" value="UniProtKB-UniRule"/>
</dbReference>
<dbReference type="GeneID" id="86992265"/>
<feature type="binding site" evidence="12">
    <location>
        <position position="479"/>
    </location>
    <ligand>
        <name>Zn(2+)</name>
        <dbReference type="ChEBI" id="CHEBI:29105"/>
        <label>1</label>
    </ligand>
</feature>
<feature type="domain" description="Helicase ATP-binding" evidence="13">
    <location>
        <begin position="211"/>
        <end position="377"/>
    </location>
</feature>
<evidence type="ECO:0000256" key="1">
    <source>
        <dbReference type="ARBA" id="ARBA00022515"/>
    </source>
</evidence>
<evidence type="ECO:0000256" key="8">
    <source>
        <dbReference type="ARBA" id="ARBA00022840"/>
    </source>
</evidence>
<dbReference type="FunFam" id="3.40.50.300:FF:000489">
    <property type="entry name" value="Primosome assembly protein PriA"/>
    <property type="match status" value="1"/>
</dbReference>
<keyword evidence="17" id="KW-1185">Reference proteome</keyword>
<keyword evidence="4 12" id="KW-0547">Nucleotide-binding</keyword>
<gene>
    <name evidence="12 15" type="primary">priA</name>
    <name evidence="16" type="ORF">BOV88_04460</name>
    <name evidence="15" type="ORF">JV46_16810</name>
</gene>
<dbReference type="SMART" id="SM00490">
    <property type="entry name" value="HELICc"/>
    <property type="match status" value="1"/>
</dbReference>
<dbReference type="Pfam" id="PF18074">
    <property type="entry name" value="PriA_C"/>
    <property type="match status" value="1"/>
</dbReference>
<dbReference type="EC" id="5.6.2.4" evidence="12"/>
<feature type="binding site" evidence="12">
    <location>
        <position position="476"/>
    </location>
    <ligand>
        <name>Zn(2+)</name>
        <dbReference type="ChEBI" id="CHEBI:29105"/>
        <label>1</label>
    </ligand>
</feature>
<dbReference type="InterPro" id="IPR041222">
    <property type="entry name" value="PriA_3primeBD"/>
</dbReference>
<dbReference type="eggNOG" id="COG1198">
    <property type="taxonomic scope" value="Bacteria"/>
</dbReference>
<sequence>MRKRIVRVAVQAPLPGLFDYLFPAHMTAEPGCRVLVPFGRGKRVGIVWEFAEQKDDLPYKLKPVEQVIDDTALLDVPLRKLLEWSSNYYHHPIGDVVATALPVNLRQERSVRAHRQRYWALTPECPDVNELNARALRQIIVIQKLKEAGSAVAEAQLRELGADIGGVLKRLAQKGWIEESAHFDSASNENRQSKQALKLNDEQHDAVTAMVEADGKFAPILLQGVTGSGKTEVYIQAAQAVIGQGKQVLVLVPEIGLTPQLLRRFQAGIESVVVSMHSGMGDSERERAWNAARSGDARLLVGTRSAVFVPLPELGLIIIDEEHDLSYKQQEGFRYAARDVAVMRAKQLEIPVVLGSATPSLETIYNALQGRYQHLRLTQRAGGAVPPTLQAVDIRSEHLHGGLSATLIKAIRKRLQAGEQVILFLNRRGYAPQLTCNQCGWIAECEHCDARMTFHASAHRLWCHHCGYQKPQPKVCPACESEEIVYLGQGTERLEETLGELFAETPVVRLDRDTTRRKGSLEAHLEKMHKGESGILVGTQMVAKGHDFPNVTLVGILNLDAGLLSPDFRSPEKTAQLMLQVAGRAGRGEKSGHVIIQTRNPDHPLLQELLRGDYDSFAKAELKERHEVQFPPYSYQLLLRAESSSAEKTDNFLEYAADTARELLNNVEIWGPVPAPMERKAGHFRGHLLLQATERATLHAHIDSWSQRLRKLKTARSVRWSIDIDPQEQL</sequence>
<comment type="function">
    <text evidence="12">Initiates the restart of stalled replication forks, which reloads the replicative helicase on sites other than the origin of replication. Recognizes and binds to abandoned replication forks and remodels them to uncover a helicase loading site. Promotes assembly of the primosome at these replication forks.</text>
</comment>
<dbReference type="Gene3D" id="3.40.1440.60">
    <property type="entry name" value="PriA, 3(prime) DNA-binding domain"/>
    <property type="match status" value="1"/>
</dbReference>
<dbReference type="EMBL" id="JRAA01000001">
    <property type="protein sequence ID" value="KHF26422.1"/>
    <property type="molecule type" value="Genomic_DNA"/>
</dbReference>
<dbReference type="Proteomes" id="UP000190962">
    <property type="component" value="Unassembled WGS sequence"/>
</dbReference>
<evidence type="ECO:0000313" key="15">
    <source>
        <dbReference type="EMBL" id="KHF26422.1"/>
    </source>
</evidence>
<dbReference type="InterPro" id="IPR014001">
    <property type="entry name" value="Helicase_ATP-bd"/>
</dbReference>
<dbReference type="GO" id="GO:0006269">
    <property type="term" value="P:DNA replication, synthesis of primer"/>
    <property type="evidence" value="ECO:0007669"/>
    <property type="project" value="UniProtKB-KW"/>
</dbReference>
<dbReference type="InterPro" id="IPR005259">
    <property type="entry name" value="PriA"/>
</dbReference>
<keyword evidence="8 12" id="KW-0067">ATP-binding</keyword>
<dbReference type="GO" id="GO:0016787">
    <property type="term" value="F:hydrolase activity"/>
    <property type="evidence" value="ECO:0007669"/>
    <property type="project" value="UniProtKB-KW"/>
</dbReference>
<keyword evidence="5 12" id="KW-0378">Hydrolase</keyword>
<dbReference type="EMBL" id="MPNX01000004">
    <property type="protein sequence ID" value="OOY35503.1"/>
    <property type="molecule type" value="Genomic_DNA"/>
</dbReference>
<evidence type="ECO:0000256" key="12">
    <source>
        <dbReference type="HAMAP-Rule" id="MF_00983"/>
    </source>
</evidence>
<keyword evidence="6 12" id="KW-0347">Helicase</keyword>
<evidence type="ECO:0000256" key="2">
    <source>
        <dbReference type="ARBA" id="ARBA00022705"/>
    </source>
</evidence>
<dbReference type="NCBIfam" id="NF004065">
    <property type="entry name" value="PRK05580.1-1"/>
    <property type="match status" value="1"/>
</dbReference>
<dbReference type="InterPro" id="IPR041236">
    <property type="entry name" value="PriA_C"/>
</dbReference>
<dbReference type="InterPro" id="IPR027417">
    <property type="entry name" value="P-loop_NTPase"/>
</dbReference>
<dbReference type="Pfam" id="PF18319">
    <property type="entry name" value="Zn_ribbon_PriA"/>
    <property type="match status" value="1"/>
</dbReference>
<dbReference type="Pfam" id="PF00270">
    <property type="entry name" value="DEAD"/>
    <property type="match status" value="1"/>
</dbReference>
<accession>A0A0B0HCV7</accession>
<comment type="caution">
    <text evidence="15">The sequence shown here is derived from an EMBL/GenBank/DDBJ whole genome shotgun (WGS) entry which is preliminary data.</text>
</comment>
<dbReference type="SUPFAM" id="SSF52540">
    <property type="entry name" value="P-loop containing nucleoside triphosphate hydrolases"/>
    <property type="match status" value="1"/>
</dbReference>
<evidence type="ECO:0000313" key="18">
    <source>
        <dbReference type="Proteomes" id="UP000190962"/>
    </source>
</evidence>
<evidence type="ECO:0000256" key="10">
    <source>
        <dbReference type="ARBA" id="ARBA00023235"/>
    </source>
</evidence>
<dbReference type="GO" id="GO:0006270">
    <property type="term" value="P:DNA replication initiation"/>
    <property type="evidence" value="ECO:0007669"/>
    <property type="project" value="TreeGrafter"/>
</dbReference>
<feature type="binding site" evidence="12">
    <location>
        <position position="466"/>
    </location>
    <ligand>
        <name>Zn(2+)</name>
        <dbReference type="ChEBI" id="CHEBI:29105"/>
        <label>2</label>
    </ligand>
</feature>
<keyword evidence="9 12" id="KW-0238">DNA-binding</keyword>
<dbReference type="PATRIC" id="fig|2340.3.peg.933"/>
<keyword evidence="7 12" id="KW-0862">Zinc</keyword>
<protein>
    <recommendedName>
        <fullName evidence="12">Replication restart protein PriA</fullName>
    </recommendedName>
    <alternativeName>
        <fullName evidence="12">ATP-dependent DNA helicase PriA</fullName>
        <ecNumber evidence="12">5.6.2.4</ecNumber>
    </alternativeName>
    <alternativeName>
        <fullName evidence="12">DNA 3'-5' helicase PriA</fullName>
    </alternativeName>
</protein>
<comment type="subunit">
    <text evidence="12">Component of the replication restart primosome.</text>
</comment>
<dbReference type="Gene3D" id="3.40.50.300">
    <property type="entry name" value="P-loop containing nucleotide triphosphate hydrolases"/>
    <property type="match status" value="2"/>
</dbReference>
<feature type="domain" description="Helicase C-terminal" evidence="14">
    <location>
        <begin position="474"/>
        <end position="625"/>
    </location>
</feature>
<dbReference type="NCBIfam" id="NF004067">
    <property type="entry name" value="PRK05580.1-4"/>
    <property type="match status" value="1"/>
</dbReference>
<reference evidence="15 17" key="1">
    <citation type="journal article" date="2014" name="BMC Genomics">
        <title>The genome of the intracellular bacterium of the coastal bivalve, Solemya velum: a blueprint for thriving in and out of symbiosis.</title>
        <authorList>
            <person name="Dmytrenko O."/>
            <person name="Russell S.L."/>
            <person name="Loo W.T."/>
            <person name="Fontanez K.M."/>
            <person name="Liao L."/>
            <person name="Roeselers G."/>
            <person name="Sharma R."/>
            <person name="Stewart F.J."/>
            <person name="Newton I.L."/>
            <person name="Woyke T."/>
            <person name="Wu D."/>
            <person name="Lang J.M."/>
            <person name="Eisen J.A."/>
            <person name="Cavanaugh C.M."/>
        </authorList>
    </citation>
    <scope>NUCLEOTIDE SEQUENCE [LARGE SCALE GENOMIC DNA]</scope>
    <source>
        <strain evidence="15 17">WH</strain>
    </source>
</reference>
<feature type="binding site" evidence="12">
    <location>
        <position position="445"/>
    </location>
    <ligand>
        <name>Zn(2+)</name>
        <dbReference type="ChEBI" id="CHEBI:29105"/>
        <label>2</label>
    </ligand>
</feature>
<dbReference type="Pfam" id="PF00271">
    <property type="entry name" value="Helicase_C"/>
    <property type="match status" value="1"/>
</dbReference>
<proteinExistence type="inferred from homology"/>
<keyword evidence="10 12" id="KW-0413">Isomerase</keyword>
<keyword evidence="3 12" id="KW-0479">Metal-binding</keyword>
<dbReference type="SMART" id="SM00487">
    <property type="entry name" value="DEXDc"/>
    <property type="match status" value="1"/>
</dbReference>
<evidence type="ECO:0000259" key="13">
    <source>
        <dbReference type="PROSITE" id="PS51192"/>
    </source>
</evidence>
<dbReference type="PROSITE" id="PS51194">
    <property type="entry name" value="HELICASE_CTER"/>
    <property type="match status" value="1"/>
</dbReference>
<comment type="catalytic activity">
    <reaction evidence="11 12">
        <text>ATP + H2O = ADP + phosphate + H(+)</text>
        <dbReference type="Rhea" id="RHEA:13065"/>
        <dbReference type="ChEBI" id="CHEBI:15377"/>
        <dbReference type="ChEBI" id="CHEBI:15378"/>
        <dbReference type="ChEBI" id="CHEBI:30616"/>
        <dbReference type="ChEBI" id="CHEBI:43474"/>
        <dbReference type="ChEBI" id="CHEBI:456216"/>
        <dbReference type="EC" id="5.6.2.4"/>
    </reaction>
</comment>
<dbReference type="RefSeq" id="WP_043116191.1">
    <property type="nucleotide sequence ID" value="NZ_JRAA01000001.1"/>
</dbReference>
<dbReference type="AlphaFoldDB" id="A0A0B0HCV7"/>
<dbReference type="PANTHER" id="PTHR30580">
    <property type="entry name" value="PRIMOSOMAL PROTEIN N"/>
    <property type="match status" value="1"/>
</dbReference>
<keyword evidence="1 12" id="KW-0639">Primosome</keyword>
<keyword evidence="2 12" id="KW-0235">DNA replication</keyword>
<evidence type="ECO:0000256" key="5">
    <source>
        <dbReference type="ARBA" id="ARBA00022801"/>
    </source>
</evidence>